<gene>
    <name evidence="2" type="ORF">ACFFMS_13580</name>
</gene>
<keyword evidence="1" id="KW-0812">Transmembrane</keyword>
<feature type="transmembrane region" description="Helical" evidence="1">
    <location>
        <begin position="29"/>
        <end position="48"/>
    </location>
</feature>
<protein>
    <submittedName>
        <fullName evidence="2">Uncharacterized protein</fullName>
    </submittedName>
</protein>
<evidence type="ECO:0000313" key="3">
    <source>
        <dbReference type="Proteomes" id="UP001589609"/>
    </source>
</evidence>
<organism evidence="2 3">
    <name type="scientific">Ectobacillus funiculus</name>
    <dbReference type="NCBI Taxonomy" id="137993"/>
    <lineage>
        <taxon>Bacteria</taxon>
        <taxon>Bacillati</taxon>
        <taxon>Bacillota</taxon>
        <taxon>Bacilli</taxon>
        <taxon>Bacillales</taxon>
        <taxon>Bacillaceae</taxon>
        <taxon>Ectobacillus</taxon>
    </lineage>
</organism>
<evidence type="ECO:0000313" key="2">
    <source>
        <dbReference type="EMBL" id="MFB9759456.1"/>
    </source>
</evidence>
<sequence length="77" mass="8792">MKIVVLVIIYTVILVYDVPKLKQRGGRIILVYTLLMMAALYQSIIFVFDLEWPFVHTAYDAIFGDLASRVVAFLKAP</sequence>
<comment type="caution">
    <text evidence="2">The sequence shown here is derived from an EMBL/GenBank/DDBJ whole genome shotgun (WGS) entry which is preliminary data.</text>
</comment>
<dbReference type="Proteomes" id="UP001589609">
    <property type="component" value="Unassembled WGS sequence"/>
</dbReference>
<name>A0ABV5WH37_9BACI</name>
<reference evidence="2 3" key="1">
    <citation type="submission" date="2024-09" db="EMBL/GenBank/DDBJ databases">
        <authorList>
            <person name="Sun Q."/>
            <person name="Mori K."/>
        </authorList>
    </citation>
    <scope>NUCLEOTIDE SEQUENCE [LARGE SCALE GENOMIC DNA]</scope>
    <source>
        <strain evidence="2 3">JCM 11201</strain>
    </source>
</reference>
<dbReference type="EMBL" id="JBHMAF010000071">
    <property type="protein sequence ID" value="MFB9759456.1"/>
    <property type="molecule type" value="Genomic_DNA"/>
</dbReference>
<keyword evidence="1" id="KW-1133">Transmembrane helix</keyword>
<keyword evidence="3" id="KW-1185">Reference proteome</keyword>
<accession>A0ABV5WH37</accession>
<dbReference type="RefSeq" id="WP_379949768.1">
    <property type="nucleotide sequence ID" value="NZ_JBHMAF010000071.1"/>
</dbReference>
<proteinExistence type="predicted"/>
<evidence type="ECO:0000256" key="1">
    <source>
        <dbReference type="SAM" id="Phobius"/>
    </source>
</evidence>
<keyword evidence="1" id="KW-0472">Membrane</keyword>